<name>A0A7C5Z788_9FIRM</name>
<proteinExistence type="predicted"/>
<dbReference type="EMBL" id="DRUZ01000010">
    <property type="protein sequence ID" value="HHS01078.1"/>
    <property type="molecule type" value="Genomic_DNA"/>
</dbReference>
<sequence>MEEKSPYVPTRVIIDGIKCKIEWKDHALSRCARRKVPEYKIKQLLEISPEILDYPTETEIIIQAKWFAPVIIVKCNGTDIEIHIKTVIDKSNVTPKKETDIIIDKRFFE</sequence>
<reference evidence="1" key="1">
    <citation type="journal article" date="2020" name="mSystems">
        <title>Genome- and Community-Level Interaction Insights into Carbon Utilization and Element Cycling Functions of Hydrothermarchaeota in Hydrothermal Sediment.</title>
        <authorList>
            <person name="Zhou Z."/>
            <person name="Liu Y."/>
            <person name="Xu W."/>
            <person name="Pan J."/>
            <person name="Luo Z.H."/>
            <person name="Li M."/>
        </authorList>
    </citation>
    <scope>NUCLEOTIDE SEQUENCE [LARGE SCALE GENOMIC DNA]</scope>
    <source>
        <strain evidence="1">SpSt-102</strain>
    </source>
</reference>
<gene>
    <name evidence="1" type="ORF">ENL71_00790</name>
</gene>
<protein>
    <submittedName>
        <fullName evidence="1">Uncharacterized protein</fullName>
    </submittedName>
</protein>
<accession>A0A7C5Z788</accession>
<comment type="caution">
    <text evidence="1">The sequence shown here is derived from an EMBL/GenBank/DDBJ whole genome shotgun (WGS) entry which is preliminary data.</text>
</comment>
<dbReference type="AlphaFoldDB" id="A0A7C5Z788"/>
<evidence type="ECO:0000313" key="1">
    <source>
        <dbReference type="EMBL" id="HHS01078.1"/>
    </source>
</evidence>
<organism evidence="1">
    <name type="scientific">Caldicellulosiruptor owensensis</name>
    <dbReference type="NCBI Taxonomy" id="55205"/>
    <lineage>
        <taxon>Bacteria</taxon>
        <taxon>Bacillati</taxon>
        <taxon>Bacillota</taxon>
        <taxon>Bacillota incertae sedis</taxon>
        <taxon>Caldicellulosiruptorales</taxon>
        <taxon>Caldicellulosiruptoraceae</taxon>
        <taxon>Caldicellulosiruptor</taxon>
    </lineage>
</organism>